<evidence type="ECO:0000313" key="1">
    <source>
        <dbReference type="EMBL" id="QLH07683.1"/>
    </source>
</evidence>
<gene>
    <name evidence="1" type="ORF">C5F50_11840</name>
</gene>
<dbReference type="Proteomes" id="UP000509478">
    <property type="component" value="Chromosome"/>
</dbReference>
<protein>
    <submittedName>
        <fullName evidence="1">Uncharacterized protein</fullName>
    </submittedName>
</protein>
<keyword evidence="2" id="KW-1185">Reference proteome</keyword>
<reference evidence="1 2" key="1">
    <citation type="submission" date="2018-02" db="EMBL/GenBank/DDBJ databases">
        <title>Complete genome of Nitrosopumilus ureaphilus PS0.</title>
        <authorList>
            <person name="Qin W."/>
            <person name="Zheng Y."/>
            <person name="Stahl D.A."/>
        </authorList>
    </citation>
    <scope>NUCLEOTIDE SEQUENCE [LARGE SCALE GENOMIC DNA]</scope>
    <source>
        <strain evidence="1 2">PS0</strain>
    </source>
</reference>
<proteinExistence type="predicted"/>
<evidence type="ECO:0000313" key="2">
    <source>
        <dbReference type="Proteomes" id="UP000509478"/>
    </source>
</evidence>
<organism evidence="1 2">
    <name type="scientific">Nitrosopumilus ureiphilus</name>
    <dbReference type="NCBI Taxonomy" id="1470067"/>
    <lineage>
        <taxon>Archaea</taxon>
        <taxon>Nitrososphaerota</taxon>
        <taxon>Nitrososphaeria</taxon>
        <taxon>Nitrosopumilales</taxon>
        <taxon>Nitrosopumilaceae</taxon>
        <taxon>Nitrosopumilus</taxon>
    </lineage>
</organism>
<dbReference type="EMBL" id="CP026995">
    <property type="protein sequence ID" value="QLH07683.1"/>
    <property type="molecule type" value="Genomic_DNA"/>
</dbReference>
<accession>A0A7D5RFC1</accession>
<dbReference type="AlphaFoldDB" id="A0A7D5RFC1"/>
<sequence length="107" mass="12132">MIMQDTEIASHPTPLSLNIQSDFEENTLTLPSKDLTFVWISLIELSFHAGRLGKIISDLGTLIYPASNISIKLDKIQKLSLNLTTERKFAVHLLREKLGRAEDNRKK</sequence>
<dbReference type="KEGG" id="nue:C5F50_11840"/>
<name>A0A7D5RFC1_9ARCH</name>